<dbReference type="PANTHER" id="PTHR21648:SF0">
    <property type="entry name" value="RADIAL SPOKE HEAD PROTEIN 3 HOMOLOG"/>
    <property type="match status" value="1"/>
</dbReference>
<keyword evidence="3" id="KW-0963">Cytoplasm</keyword>
<keyword evidence="4" id="KW-0597">Phosphoprotein</keyword>
<dbReference type="AlphaFoldDB" id="A0A1D2NEZ4"/>
<evidence type="ECO:0000256" key="5">
    <source>
        <dbReference type="ARBA" id="ARBA00022846"/>
    </source>
</evidence>
<feature type="region of interest" description="Disordered" evidence="9">
    <location>
        <begin position="392"/>
        <end position="443"/>
    </location>
</feature>
<dbReference type="Pfam" id="PF06098">
    <property type="entry name" value="Radial_spoke_3"/>
    <property type="match status" value="1"/>
</dbReference>
<evidence type="ECO:0000313" key="10">
    <source>
        <dbReference type="EMBL" id="ODN03802.1"/>
    </source>
</evidence>
<evidence type="ECO:0000256" key="6">
    <source>
        <dbReference type="ARBA" id="ARBA00023069"/>
    </source>
</evidence>
<feature type="region of interest" description="Disordered" evidence="9">
    <location>
        <begin position="91"/>
        <end position="111"/>
    </location>
</feature>
<name>A0A1D2NEZ4_ORCCI</name>
<keyword evidence="6" id="KW-0969">Cilium</keyword>
<keyword evidence="8" id="KW-0966">Cell projection</keyword>
<keyword evidence="7" id="KW-0206">Cytoskeleton</keyword>
<evidence type="ECO:0000313" key="11">
    <source>
        <dbReference type="Proteomes" id="UP000094527"/>
    </source>
</evidence>
<keyword evidence="5" id="KW-0282">Flagellum</keyword>
<evidence type="ECO:0000256" key="3">
    <source>
        <dbReference type="ARBA" id="ARBA00022490"/>
    </source>
</evidence>
<protein>
    <submittedName>
        <fullName evidence="10">Radial spoke head protein 3</fullName>
    </submittedName>
</protein>
<evidence type="ECO:0000256" key="4">
    <source>
        <dbReference type="ARBA" id="ARBA00022553"/>
    </source>
</evidence>
<comment type="similarity">
    <text evidence="2">Belongs to the flagellar radial spoke RSP3 family.</text>
</comment>
<reference evidence="10 11" key="1">
    <citation type="journal article" date="2016" name="Genome Biol. Evol.">
        <title>Gene Family Evolution Reflects Adaptation to Soil Environmental Stressors in the Genome of the Collembolan Orchesella cincta.</title>
        <authorList>
            <person name="Faddeeva-Vakhrusheva A."/>
            <person name="Derks M.F."/>
            <person name="Anvar S.Y."/>
            <person name="Agamennone V."/>
            <person name="Suring W."/>
            <person name="Smit S."/>
            <person name="van Straalen N.M."/>
            <person name="Roelofs D."/>
        </authorList>
    </citation>
    <scope>NUCLEOTIDE SEQUENCE [LARGE SCALE GENOMIC DNA]</scope>
    <source>
        <tissue evidence="10">Mixed pool</tissue>
    </source>
</reference>
<evidence type="ECO:0000256" key="8">
    <source>
        <dbReference type="ARBA" id="ARBA00023273"/>
    </source>
</evidence>
<evidence type="ECO:0000256" key="7">
    <source>
        <dbReference type="ARBA" id="ARBA00023212"/>
    </source>
</evidence>
<feature type="compositionally biased region" description="Polar residues" evidence="9">
    <location>
        <begin position="404"/>
        <end position="420"/>
    </location>
</feature>
<dbReference type="Proteomes" id="UP000094527">
    <property type="component" value="Unassembled WGS sequence"/>
</dbReference>
<gene>
    <name evidence="10" type="ORF">Ocin01_02867</name>
</gene>
<sequence length="443" mass="50317">MAKPSGGVKDVGNYRFFIFSTTPKKVNVTASSVCIPGEPSRRGKTRQYGNVMWDPRVCRGMYVASSKNGRSTQPSRCDLPRKKKLIPQTSALLPPNSNLKKESTRSVRSRTVSILSNSSIERAQGTSRSVTPPPVEGRLHVVAQTDPYFEPLEDDERMGESVEIQTEEIMDSVIVAKFPPHLVPVNSDTCEERGTQCELWDVVDIIKAYRPVSENLILVVIEQALKEIMDEYELESLIVQQNRYKQILSEETLKGEAVRRNLAQAKVIKEKDNEKKRARRQHEAHHLLNVINFSSNYMLDFAEKSMEKFGEEWQNANVCEPINCQFRRWVNEETGANITRFDVSKKLTDEIIKRVTNCEGENNQVCRQPPRVPVNSVVNIQQVVELKDELEVPGEYENEDQGNLPVSTIWNEDSSGSKKSSAFYDDSVTESERSESQNENDTD</sequence>
<evidence type="ECO:0000256" key="1">
    <source>
        <dbReference type="ARBA" id="ARBA00004611"/>
    </source>
</evidence>
<dbReference type="PANTHER" id="PTHR21648">
    <property type="entry name" value="FLAGELLAR RADIAL SPOKE PROTEIN 3"/>
    <property type="match status" value="1"/>
</dbReference>
<comment type="caution">
    <text evidence="10">The sequence shown here is derived from an EMBL/GenBank/DDBJ whole genome shotgun (WGS) entry which is preliminary data.</text>
</comment>
<dbReference type="OrthoDB" id="313308at2759"/>
<dbReference type="GO" id="GO:0005929">
    <property type="term" value="C:cilium"/>
    <property type="evidence" value="ECO:0007669"/>
    <property type="project" value="TreeGrafter"/>
</dbReference>
<accession>A0A1D2NEZ4</accession>
<dbReference type="InterPro" id="IPR009290">
    <property type="entry name" value="Radial_spoke_3"/>
</dbReference>
<comment type="subcellular location">
    <subcellularLocation>
        <location evidence="1">Cytoplasm</location>
        <location evidence="1">Cytoskeleton</location>
        <location evidence="1">Flagellum axoneme</location>
    </subcellularLocation>
</comment>
<keyword evidence="11" id="KW-1185">Reference proteome</keyword>
<evidence type="ECO:0000256" key="9">
    <source>
        <dbReference type="SAM" id="MobiDB-lite"/>
    </source>
</evidence>
<proteinExistence type="inferred from homology"/>
<dbReference type="OMA" id="ECPARRS"/>
<dbReference type="EMBL" id="LJIJ01000063">
    <property type="protein sequence ID" value="ODN03802.1"/>
    <property type="molecule type" value="Genomic_DNA"/>
</dbReference>
<organism evidence="10 11">
    <name type="scientific">Orchesella cincta</name>
    <name type="common">Springtail</name>
    <name type="synonym">Podura cincta</name>
    <dbReference type="NCBI Taxonomy" id="48709"/>
    <lineage>
        <taxon>Eukaryota</taxon>
        <taxon>Metazoa</taxon>
        <taxon>Ecdysozoa</taxon>
        <taxon>Arthropoda</taxon>
        <taxon>Hexapoda</taxon>
        <taxon>Collembola</taxon>
        <taxon>Entomobryomorpha</taxon>
        <taxon>Entomobryoidea</taxon>
        <taxon>Orchesellidae</taxon>
        <taxon>Orchesellinae</taxon>
        <taxon>Orchesella</taxon>
    </lineage>
</organism>
<evidence type="ECO:0000256" key="2">
    <source>
        <dbReference type="ARBA" id="ARBA00006737"/>
    </source>
</evidence>
<dbReference type="STRING" id="48709.A0A1D2NEZ4"/>